<keyword evidence="3" id="KW-1133">Transmembrane helix</keyword>
<evidence type="ECO:0000256" key="2">
    <source>
        <dbReference type="ARBA" id="ARBA00022692"/>
    </source>
</evidence>
<protein>
    <submittedName>
        <fullName evidence="5">Uncharacterized protein</fullName>
    </submittedName>
</protein>
<evidence type="ECO:0000256" key="3">
    <source>
        <dbReference type="ARBA" id="ARBA00022989"/>
    </source>
</evidence>
<keyword evidence="4" id="KW-0472">Membrane</keyword>
<gene>
    <name evidence="5" type="ORF">CTOB1V02_LOCUS8768</name>
</gene>
<name>A0A7R8ZT58_9CRUS</name>
<dbReference type="GO" id="GO:0005886">
    <property type="term" value="C:plasma membrane"/>
    <property type="evidence" value="ECO:0007669"/>
    <property type="project" value="TreeGrafter"/>
</dbReference>
<evidence type="ECO:0000256" key="1">
    <source>
        <dbReference type="ARBA" id="ARBA00004141"/>
    </source>
</evidence>
<organism evidence="5">
    <name type="scientific">Cyprideis torosa</name>
    <dbReference type="NCBI Taxonomy" id="163714"/>
    <lineage>
        <taxon>Eukaryota</taxon>
        <taxon>Metazoa</taxon>
        <taxon>Ecdysozoa</taxon>
        <taxon>Arthropoda</taxon>
        <taxon>Crustacea</taxon>
        <taxon>Oligostraca</taxon>
        <taxon>Ostracoda</taxon>
        <taxon>Podocopa</taxon>
        <taxon>Podocopida</taxon>
        <taxon>Cytherocopina</taxon>
        <taxon>Cytheroidea</taxon>
        <taxon>Cytherideidae</taxon>
        <taxon>Cyprideis</taxon>
    </lineage>
</organism>
<sequence>MTSVWAIVMACLSGDIFPYHKASCWWGYAETPYFFILEGPRLIVIGVNFIFLLNIIRILVTKLREANSSETRQVRKSVRAAIVLLPLLGITNLAQNIPSQLGKSVVEFALWSFSSTFLSSFNGFFVAFLYCFCSKDVSSTCFYT</sequence>
<dbReference type="Gene3D" id="1.20.1070.10">
    <property type="entry name" value="Rhodopsin 7-helix transmembrane proteins"/>
    <property type="match status" value="1"/>
</dbReference>
<dbReference type="Pfam" id="PF00002">
    <property type="entry name" value="7tm_2"/>
    <property type="match status" value="1"/>
</dbReference>
<dbReference type="InterPro" id="IPR017981">
    <property type="entry name" value="GPCR_2-like_7TM"/>
</dbReference>
<reference evidence="5" key="1">
    <citation type="submission" date="2020-11" db="EMBL/GenBank/DDBJ databases">
        <authorList>
            <person name="Tran Van P."/>
        </authorList>
    </citation>
    <scope>NUCLEOTIDE SEQUENCE</scope>
</reference>
<dbReference type="PANTHER" id="PTHR45620:SF17">
    <property type="entry name" value="PDF RECEPTOR"/>
    <property type="match status" value="1"/>
</dbReference>
<dbReference type="EMBL" id="OB663057">
    <property type="protein sequence ID" value="CAD7230912.1"/>
    <property type="molecule type" value="Genomic_DNA"/>
</dbReference>
<keyword evidence="2" id="KW-0812">Transmembrane</keyword>
<proteinExistence type="predicted"/>
<accession>A0A7R8ZT58</accession>
<dbReference type="PRINTS" id="PR00249">
    <property type="entry name" value="GPCRSECRETIN"/>
</dbReference>
<dbReference type="GO" id="GO:0007166">
    <property type="term" value="P:cell surface receptor signaling pathway"/>
    <property type="evidence" value="ECO:0007669"/>
    <property type="project" value="InterPro"/>
</dbReference>
<comment type="subcellular location">
    <subcellularLocation>
        <location evidence="1">Membrane</location>
        <topology evidence="1">Multi-pass membrane protein</topology>
    </subcellularLocation>
</comment>
<dbReference type="PANTHER" id="PTHR45620">
    <property type="entry name" value="PDF RECEPTOR-LIKE PROTEIN-RELATED"/>
    <property type="match status" value="1"/>
</dbReference>
<dbReference type="GO" id="GO:0007188">
    <property type="term" value="P:adenylate cyclase-modulating G protein-coupled receptor signaling pathway"/>
    <property type="evidence" value="ECO:0007669"/>
    <property type="project" value="TreeGrafter"/>
</dbReference>
<dbReference type="InterPro" id="IPR000832">
    <property type="entry name" value="GPCR_2_secretin-like"/>
</dbReference>
<dbReference type="AlphaFoldDB" id="A0A7R8ZT58"/>
<dbReference type="InterPro" id="IPR050332">
    <property type="entry name" value="GPCR_2"/>
</dbReference>
<evidence type="ECO:0000313" key="5">
    <source>
        <dbReference type="EMBL" id="CAD7230912.1"/>
    </source>
</evidence>
<dbReference type="GO" id="GO:0008528">
    <property type="term" value="F:G protein-coupled peptide receptor activity"/>
    <property type="evidence" value="ECO:0007669"/>
    <property type="project" value="TreeGrafter"/>
</dbReference>
<dbReference type="OrthoDB" id="6372691at2759"/>
<dbReference type="PROSITE" id="PS50261">
    <property type="entry name" value="G_PROTEIN_RECEP_F2_4"/>
    <property type="match status" value="1"/>
</dbReference>
<feature type="non-terminal residue" evidence="5">
    <location>
        <position position="1"/>
    </location>
</feature>
<evidence type="ECO:0000256" key="4">
    <source>
        <dbReference type="ARBA" id="ARBA00023136"/>
    </source>
</evidence>